<accession>A0A507E074</accession>
<dbReference type="CDD" id="cd08204">
    <property type="entry name" value="ArfGap"/>
    <property type="match status" value="1"/>
</dbReference>
<keyword evidence="2" id="KW-0479">Metal-binding</keyword>
<feature type="compositionally biased region" description="Polar residues" evidence="6">
    <location>
        <begin position="587"/>
        <end position="596"/>
    </location>
</feature>
<feature type="compositionally biased region" description="Low complexity" evidence="6">
    <location>
        <begin position="189"/>
        <end position="226"/>
    </location>
</feature>
<reference evidence="9 10" key="1">
    <citation type="journal article" date="2019" name="Sci. Rep.">
        <title>Comparative genomics of chytrid fungi reveal insights into the obligate biotrophic and pathogenic lifestyle of Synchytrium endobioticum.</title>
        <authorList>
            <person name="van de Vossenberg B.T.L.H."/>
            <person name="Warris S."/>
            <person name="Nguyen H.D.T."/>
            <person name="van Gent-Pelzer M.P.E."/>
            <person name="Joly D.L."/>
            <person name="van de Geest H.C."/>
            <person name="Bonants P.J.M."/>
            <person name="Smith D.S."/>
            <person name="Levesque C.A."/>
            <person name="van der Lee T.A.J."/>
        </authorList>
    </citation>
    <scope>NUCLEOTIDE SEQUENCE [LARGE SCALE GENOMIC DNA]</scope>
    <source>
        <strain evidence="9 10">CBS 809.83</strain>
    </source>
</reference>
<keyword evidence="1" id="KW-0343">GTPase activation</keyword>
<dbReference type="PROSITE" id="PS50115">
    <property type="entry name" value="ARFGAP"/>
    <property type="match status" value="1"/>
</dbReference>
<evidence type="ECO:0000256" key="3">
    <source>
        <dbReference type="ARBA" id="ARBA00022771"/>
    </source>
</evidence>
<dbReference type="STRING" id="109895.A0A507E074"/>
<feature type="region of interest" description="Disordered" evidence="6">
    <location>
        <begin position="302"/>
        <end position="346"/>
    </location>
</feature>
<feature type="compositionally biased region" description="Low complexity" evidence="6">
    <location>
        <begin position="537"/>
        <end position="560"/>
    </location>
</feature>
<dbReference type="SUPFAM" id="SSF57863">
    <property type="entry name" value="ArfGap/RecO-like zinc finger"/>
    <property type="match status" value="1"/>
</dbReference>
<dbReference type="InterPro" id="IPR037278">
    <property type="entry name" value="ARFGAP/RecO"/>
</dbReference>
<dbReference type="Pfam" id="PF00627">
    <property type="entry name" value="UBA"/>
    <property type="match status" value="1"/>
</dbReference>
<organism evidence="9 10">
    <name type="scientific">Powellomyces hirtus</name>
    <dbReference type="NCBI Taxonomy" id="109895"/>
    <lineage>
        <taxon>Eukaryota</taxon>
        <taxon>Fungi</taxon>
        <taxon>Fungi incertae sedis</taxon>
        <taxon>Chytridiomycota</taxon>
        <taxon>Chytridiomycota incertae sedis</taxon>
        <taxon>Chytridiomycetes</taxon>
        <taxon>Spizellomycetales</taxon>
        <taxon>Powellomycetaceae</taxon>
        <taxon>Powellomyces</taxon>
    </lineage>
</organism>
<evidence type="ECO:0000313" key="9">
    <source>
        <dbReference type="EMBL" id="TPX56837.1"/>
    </source>
</evidence>
<evidence type="ECO:0000256" key="5">
    <source>
        <dbReference type="PROSITE-ProRule" id="PRU00288"/>
    </source>
</evidence>
<dbReference type="SMART" id="SM00105">
    <property type="entry name" value="ArfGap"/>
    <property type="match status" value="1"/>
</dbReference>
<evidence type="ECO:0000313" key="10">
    <source>
        <dbReference type="Proteomes" id="UP000318582"/>
    </source>
</evidence>
<dbReference type="GO" id="GO:0008270">
    <property type="term" value="F:zinc ion binding"/>
    <property type="evidence" value="ECO:0007669"/>
    <property type="project" value="UniProtKB-KW"/>
</dbReference>
<dbReference type="GO" id="GO:0005737">
    <property type="term" value="C:cytoplasm"/>
    <property type="evidence" value="ECO:0007669"/>
    <property type="project" value="TreeGrafter"/>
</dbReference>
<dbReference type="SMART" id="SM00165">
    <property type="entry name" value="UBA"/>
    <property type="match status" value="2"/>
</dbReference>
<feature type="domain" description="UBA" evidence="7">
    <location>
        <begin position="230"/>
        <end position="271"/>
    </location>
</feature>
<dbReference type="InterPro" id="IPR038508">
    <property type="entry name" value="ArfGAP_dom_sf"/>
</dbReference>
<feature type="region of interest" description="Disordered" evidence="6">
    <location>
        <begin position="401"/>
        <end position="478"/>
    </location>
</feature>
<evidence type="ECO:0008006" key="11">
    <source>
        <dbReference type="Google" id="ProtNLM"/>
    </source>
</evidence>
<feature type="compositionally biased region" description="Gly residues" evidence="6">
    <location>
        <begin position="420"/>
        <end position="434"/>
    </location>
</feature>
<dbReference type="GO" id="GO:0005096">
    <property type="term" value="F:GTPase activator activity"/>
    <property type="evidence" value="ECO:0007669"/>
    <property type="project" value="UniProtKB-KW"/>
</dbReference>
<dbReference type="InterPro" id="IPR015940">
    <property type="entry name" value="UBA"/>
</dbReference>
<evidence type="ECO:0000256" key="1">
    <source>
        <dbReference type="ARBA" id="ARBA00022468"/>
    </source>
</evidence>
<comment type="caution">
    <text evidence="9">The sequence shown here is derived from an EMBL/GenBank/DDBJ whole genome shotgun (WGS) entry which is preliminary data.</text>
</comment>
<feature type="compositionally biased region" description="Low complexity" evidence="6">
    <location>
        <begin position="465"/>
        <end position="478"/>
    </location>
</feature>
<feature type="region of interest" description="Disordered" evidence="6">
    <location>
        <begin position="518"/>
        <end position="596"/>
    </location>
</feature>
<feature type="compositionally biased region" description="Low complexity" evidence="6">
    <location>
        <begin position="410"/>
        <end position="419"/>
    </location>
</feature>
<keyword evidence="4" id="KW-0862">Zinc</keyword>
<dbReference type="FunFam" id="1.10.220.150:FF:000009">
    <property type="entry name" value="stromal membrane-associated protein 1 isoform X1"/>
    <property type="match status" value="1"/>
</dbReference>
<proteinExistence type="predicted"/>
<dbReference type="Gene3D" id="1.10.220.150">
    <property type="entry name" value="Arf GTPase activating protein"/>
    <property type="match status" value="1"/>
</dbReference>
<evidence type="ECO:0000256" key="6">
    <source>
        <dbReference type="SAM" id="MobiDB-lite"/>
    </source>
</evidence>
<dbReference type="InterPro" id="IPR009060">
    <property type="entry name" value="UBA-like_sf"/>
</dbReference>
<feature type="compositionally biased region" description="Low complexity" evidence="6">
    <location>
        <begin position="314"/>
        <end position="340"/>
    </location>
</feature>
<dbReference type="EMBL" id="QEAQ01000064">
    <property type="protein sequence ID" value="TPX56837.1"/>
    <property type="molecule type" value="Genomic_DNA"/>
</dbReference>
<dbReference type="PROSITE" id="PS50030">
    <property type="entry name" value="UBA"/>
    <property type="match status" value="2"/>
</dbReference>
<dbReference type="PRINTS" id="PR00405">
    <property type="entry name" value="REVINTRACTNG"/>
</dbReference>
<dbReference type="PANTHER" id="PTHR45705:SF1">
    <property type="entry name" value="FI20236P1"/>
    <property type="match status" value="1"/>
</dbReference>
<sequence length="596" mass="64274">MSSQLTEREKKKRDEQSVKVLQELLALPENQSCADCGERGPRWASTNLGCFLCIRCGGLHRKLGTHISKIKSVTLDTWSPEQLEVMRQWGNQKVNEKFLAGGAPAPPSNSDQEMEQYVRNKYEKRNFEKEGGASRTSNANFSRDANAYATQIRTLRGMGFEDDQRNISCLKRANGNVATAIELLVAMPQSASSQQSSPARSNAAKPSQPNSQSPAALAQNNSNAQSGRSPAVQTALAALRTMGFNNDEENLQALNASGGQLENAANRLLDAKNRREGQNAGGQGFSNNSAPVIPARNDSAATGFVLEPPSSSNRGQRGAARPQPGQQQQQAEQAAQPAQAKSDDPFGLEADFFSAARPAQPSANQQSNQGSNDLASFGAAAPTAVSTAKGANKDNIMSLFNSPRQNQMSGFGNMPQQQQFGGGQAGFPGGGQQGGMYNQFGGNMPNQPGGQQQFGGAGMNPFTSQNQGQQQQMTPQQQQQYLQQMQMQQQQQMQMQQQQQMMQQQQMLRQQPAYTYGASQANPFDQSSLQPRAVQNSGQSGFGQQPFGQQQQQPQQQPQQRTADPFADLGPSFGGARAVAQGQGQGTPKQQPSSFF</sequence>
<evidence type="ECO:0000259" key="8">
    <source>
        <dbReference type="PROSITE" id="PS50115"/>
    </source>
</evidence>
<feature type="domain" description="UBA" evidence="7">
    <location>
        <begin position="142"/>
        <end position="187"/>
    </location>
</feature>
<evidence type="ECO:0000256" key="4">
    <source>
        <dbReference type="ARBA" id="ARBA00022833"/>
    </source>
</evidence>
<protein>
    <recommendedName>
        <fullName evidence="11">Arf-GAP domain-containing protein</fullName>
    </recommendedName>
</protein>
<keyword evidence="3 5" id="KW-0863">Zinc-finger</keyword>
<dbReference type="Gene3D" id="1.10.8.10">
    <property type="entry name" value="DNA helicase RuvA subunit, C-terminal domain"/>
    <property type="match status" value="2"/>
</dbReference>
<feature type="region of interest" description="Disordered" evidence="6">
    <location>
        <begin position="189"/>
        <end position="232"/>
    </location>
</feature>
<dbReference type="InterPro" id="IPR051718">
    <property type="entry name" value="ARF_GTPase-activating"/>
</dbReference>
<dbReference type="Proteomes" id="UP000318582">
    <property type="component" value="Unassembled WGS sequence"/>
</dbReference>
<dbReference type="SUPFAM" id="SSF46934">
    <property type="entry name" value="UBA-like"/>
    <property type="match status" value="2"/>
</dbReference>
<feature type="region of interest" description="Disordered" evidence="6">
    <location>
        <begin position="276"/>
        <end position="295"/>
    </location>
</feature>
<dbReference type="PANTHER" id="PTHR45705">
    <property type="entry name" value="FI20236P1"/>
    <property type="match status" value="1"/>
</dbReference>
<name>A0A507E074_9FUNG</name>
<evidence type="ECO:0000259" key="7">
    <source>
        <dbReference type="PROSITE" id="PS50030"/>
    </source>
</evidence>
<feature type="compositionally biased region" description="Polar residues" evidence="6">
    <location>
        <begin position="518"/>
        <end position="536"/>
    </location>
</feature>
<dbReference type="InterPro" id="IPR001164">
    <property type="entry name" value="ArfGAP_dom"/>
</dbReference>
<dbReference type="AlphaFoldDB" id="A0A507E074"/>
<dbReference type="Pfam" id="PF01412">
    <property type="entry name" value="ArfGap"/>
    <property type="match status" value="1"/>
</dbReference>
<feature type="domain" description="Arf-GAP" evidence="8">
    <location>
        <begin position="18"/>
        <end position="135"/>
    </location>
</feature>
<evidence type="ECO:0000256" key="2">
    <source>
        <dbReference type="ARBA" id="ARBA00022723"/>
    </source>
</evidence>
<gene>
    <name evidence="9" type="ORF">PhCBS80983_g04257</name>
</gene>
<keyword evidence="10" id="KW-1185">Reference proteome</keyword>
<feature type="compositionally biased region" description="Low complexity" evidence="6">
    <location>
        <begin position="435"/>
        <end position="451"/>
    </location>
</feature>